<reference evidence="1 2" key="1">
    <citation type="submission" date="2015-01" db="EMBL/GenBank/DDBJ databases">
        <title>Evolution of Trichinella species and genotypes.</title>
        <authorList>
            <person name="Korhonen P.K."/>
            <person name="Edoardo P."/>
            <person name="Giuseppe L.R."/>
            <person name="Gasser R.B."/>
        </authorList>
    </citation>
    <scope>NUCLEOTIDE SEQUENCE [LARGE SCALE GENOMIC DNA]</scope>
    <source>
        <strain evidence="1">ISS417</strain>
    </source>
</reference>
<dbReference type="Proteomes" id="UP000055048">
    <property type="component" value="Unassembled WGS sequence"/>
</dbReference>
<dbReference type="EMBL" id="JYDJ01000061">
    <property type="protein sequence ID" value="KRX46243.1"/>
    <property type="molecule type" value="Genomic_DNA"/>
</dbReference>
<proteinExistence type="predicted"/>
<protein>
    <submittedName>
        <fullName evidence="1">Uncharacterized protein</fullName>
    </submittedName>
</protein>
<evidence type="ECO:0000313" key="2">
    <source>
        <dbReference type="Proteomes" id="UP000055048"/>
    </source>
</evidence>
<comment type="caution">
    <text evidence="1">The sequence shown here is derived from an EMBL/GenBank/DDBJ whole genome shotgun (WGS) entry which is preliminary data.</text>
</comment>
<accession>A0A0V0U698</accession>
<evidence type="ECO:0000313" key="1">
    <source>
        <dbReference type="EMBL" id="KRX46243.1"/>
    </source>
</evidence>
<sequence>MEEEAHASFEKETSSGEEMNWQKWESSNLSCHFCFASHVFSLLKFYLQAYFTRRVDRFDKQTETYFYKPGF</sequence>
<dbReference type="AlphaFoldDB" id="A0A0V0U698"/>
<organism evidence="1 2">
    <name type="scientific">Trichinella murrelli</name>
    <dbReference type="NCBI Taxonomy" id="144512"/>
    <lineage>
        <taxon>Eukaryota</taxon>
        <taxon>Metazoa</taxon>
        <taxon>Ecdysozoa</taxon>
        <taxon>Nematoda</taxon>
        <taxon>Enoplea</taxon>
        <taxon>Dorylaimia</taxon>
        <taxon>Trichinellida</taxon>
        <taxon>Trichinellidae</taxon>
        <taxon>Trichinella</taxon>
    </lineage>
</organism>
<gene>
    <name evidence="1" type="ORF">T05_15109</name>
</gene>
<name>A0A0V0U698_9BILA</name>
<keyword evidence="2" id="KW-1185">Reference proteome</keyword>